<evidence type="ECO:0000256" key="1">
    <source>
        <dbReference type="SAM" id="MobiDB-lite"/>
    </source>
</evidence>
<evidence type="ECO:0000313" key="2">
    <source>
        <dbReference type="EMBL" id="KGQ01855.1"/>
    </source>
</evidence>
<dbReference type="VEuPathDB" id="FungiDB:PAAG_11431"/>
<dbReference type="RefSeq" id="XP_015703344.1">
    <property type="nucleotide sequence ID" value="XM_015847082.1"/>
</dbReference>
<accession>A0A0A2V6V9</accession>
<name>A0A0A2V6V9_PARBA</name>
<keyword evidence="3" id="KW-1185">Reference proteome</keyword>
<dbReference type="EMBL" id="KN293995">
    <property type="protein sequence ID" value="KGQ01855.1"/>
    <property type="molecule type" value="Genomic_DNA"/>
</dbReference>
<proteinExistence type="predicted"/>
<evidence type="ECO:0000313" key="3">
    <source>
        <dbReference type="Proteomes" id="UP000002059"/>
    </source>
</evidence>
<organism evidence="2 3">
    <name type="scientific">Paracoccidioides lutzii (strain ATCC MYA-826 / Pb01)</name>
    <name type="common">Paracoccidioides brasiliensis</name>
    <dbReference type="NCBI Taxonomy" id="502779"/>
    <lineage>
        <taxon>Eukaryota</taxon>
        <taxon>Fungi</taxon>
        <taxon>Dikarya</taxon>
        <taxon>Ascomycota</taxon>
        <taxon>Pezizomycotina</taxon>
        <taxon>Eurotiomycetes</taxon>
        <taxon>Eurotiomycetidae</taxon>
        <taxon>Onygenales</taxon>
        <taxon>Ajellomycetaceae</taxon>
        <taxon>Paracoccidioides</taxon>
    </lineage>
</organism>
<feature type="compositionally biased region" description="Basic and acidic residues" evidence="1">
    <location>
        <begin position="1"/>
        <end position="11"/>
    </location>
</feature>
<dbReference type="AlphaFoldDB" id="A0A0A2V6V9"/>
<gene>
    <name evidence="2" type="ORF">PAAG_11431</name>
</gene>
<dbReference type="Proteomes" id="UP000002059">
    <property type="component" value="Partially assembled WGS sequence"/>
</dbReference>
<protein>
    <submittedName>
        <fullName evidence="2">Uncharacterized protein</fullName>
    </submittedName>
</protein>
<dbReference type="GeneID" id="26970435"/>
<feature type="region of interest" description="Disordered" evidence="1">
    <location>
        <begin position="1"/>
        <end position="46"/>
    </location>
</feature>
<dbReference type="HOGENOM" id="CLU_2073860_0_0_1"/>
<sequence length="118" mass="12988">MMFPGHKRDQGTLDDAGFCPTGYSTPGKTLEGNTEDSKVPQRQRQSVQPLLEHPAEHLHFRCVGAHTPAVETCQPLPKPKCATVCPGFAAFPCIRYPKEKTITPDMVRETSLQVTLSP</sequence>
<reference evidence="2 3" key="1">
    <citation type="journal article" date="2011" name="PLoS Genet.">
        <title>Comparative genomic analysis of human fungal pathogens causing paracoccidioidomycosis.</title>
        <authorList>
            <person name="Desjardins C.A."/>
            <person name="Champion M.D."/>
            <person name="Holder J.W."/>
            <person name="Muszewska A."/>
            <person name="Goldberg J."/>
            <person name="Bailao A.M."/>
            <person name="Brigido M.M."/>
            <person name="Ferreira M.E."/>
            <person name="Garcia A.M."/>
            <person name="Grynberg M."/>
            <person name="Gujja S."/>
            <person name="Heiman D.I."/>
            <person name="Henn M.R."/>
            <person name="Kodira C.D."/>
            <person name="Leon-Narvaez H."/>
            <person name="Longo L.V."/>
            <person name="Ma L.J."/>
            <person name="Malavazi I."/>
            <person name="Matsuo A.L."/>
            <person name="Morais F.V."/>
            <person name="Pereira M."/>
            <person name="Rodriguez-Brito S."/>
            <person name="Sakthikumar S."/>
            <person name="Salem-Izacc S.M."/>
            <person name="Sykes S.M."/>
            <person name="Teixeira M.M."/>
            <person name="Vallejo M.C."/>
            <person name="Walter M.E."/>
            <person name="Yandava C."/>
            <person name="Young S."/>
            <person name="Zeng Q."/>
            <person name="Zucker J."/>
            <person name="Felipe M.S."/>
            <person name="Goldman G.H."/>
            <person name="Haas B.J."/>
            <person name="McEwen J.G."/>
            <person name="Nino-Vega G."/>
            <person name="Puccia R."/>
            <person name="San-Blas G."/>
            <person name="Soares C.M."/>
            <person name="Birren B.W."/>
            <person name="Cuomo C.A."/>
        </authorList>
    </citation>
    <scope>NUCLEOTIDE SEQUENCE [LARGE SCALE GENOMIC DNA]</scope>
    <source>
        <strain evidence="3">ATCC MYA-826 / Pb01</strain>
    </source>
</reference>
<dbReference type="KEGG" id="pbl:PAAG_11431"/>